<feature type="transmembrane region" description="Helical" evidence="9">
    <location>
        <begin position="291"/>
        <end position="312"/>
    </location>
</feature>
<gene>
    <name evidence="9 12" type="primary">secF</name>
    <name evidence="12" type="ORF">ACFO0B_13590</name>
</gene>
<protein>
    <recommendedName>
        <fullName evidence="9">Protein-export membrane protein SecF</fullName>
    </recommendedName>
</protein>
<dbReference type="InterPro" id="IPR048634">
    <property type="entry name" value="SecD_SecF_C"/>
</dbReference>
<evidence type="ECO:0000313" key="12">
    <source>
        <dbReference type="EMBL" id="MFC3963022.1"/>
    </source>
</evidence>
<keyword evidence="7 9" id="KW-0811">Translocation</keyword>
<feature type="transmembrane region" description="Helical" evidence="9">
    <location>
        <begin position="58"/>
        <end position="78"/>
    </location>
</feature>
<feature type="transmembrane region" description="Helical" evidence="9">
    <location>
        <begin position="233"/>
        <end position="254"/>
    </location>
</feature>
<feature type="compositionally biased region" description="Low complexity" evidence="10">
    <location>
        <begin position="368"/>
        <end position="385"/>
    </location>
</feature>
<dbReference type="Proteomes" id="UP001595696">
    <property type="component" value="Unassembled WGS sequence"/>
</dbReference>
<dbReference type="Pfam" id="PF02355">
    <property type="entry name" value="SecD_SecF_C"/>
    <property type="match status" value="1"/>
</dbReference>
<evidence type="ECO:0000256" key="7">
    <source>
        <dbReference type="ARBA" id="ARBA00023010"/>
    </source>
</evidence>
<proteinExistence type="inferred from homology"/>
<dbReference type="InterPro" id="IPR022813">
    <property type="entry name" value="SecD/SecF_arch_bac"/>
</dbReference>
<reference evidence="13" key="1">
    <citation type="journal article" date="2019" name="Int. J. Syst. Evol. Microbiol.">
        <title>The Global Catalogue of Microorganisms (GCM) 10K type strain sequencing project: providing services to taxonomists for standard genome sequencing and annotation.</title>
        <authorList>
            <consortium name="The Broad Institute Genomics Platform"/>
            <consortium name="The Broad Institute Genome Sequencing Center for Infectious Disease"/>
            <person name="Wu L."/>
            <person name="Ma J."/>
        </authorList>
    </citation>
    <scope>NUCLEOTIDE SEQUENCE [LARGE SCALE GENOMIC DNA]</scope>
    <source>
        <strain evidence="13">CGMCC 4.7330</strain>
    </source>
</reference>
<keyword evidence="2 9" id="KW-0813">Transport</keyword>
<keyword evidence="13" id="KW-1185">Reference proteome</keyword>
<comment type="similarity">
    <text evidence="9">Belongs to the SecD/SecF family. SecF subfamily.</text>
</comment>
<dbReference type="InterPro" id="IPR005665">
    <property type="entry name" value="SecF_bac"/>
</dbReference>
<evidence type="ECO:0000256" key="4">
    <source>
        <dbReference type="ARBA" id="ARBA00022692"/>
    </source>
</evidence>
<feature type="transmembrane region" description="Helical" evidence="9">
    <location>
        <begin position="206"/>
        <end position="227"/>
    </location>
</feature>
<evidence type="ECO:0000256" key="9">
    <source>
        <dbReference type="HAMAP-Rule" id="MF_01464"/>
    </source>
</evidence>
<dbReference type="Pfam" id="PF07549">
    <property type="entry name" value="Sec_GG"/>
    <property type="match status" value="1"/>
</dbReference>
<comment type="subcellular location">
    <subcellularLocation>
        <location evidence="1 9">Cell membrane</location>
        <topology evidence="1 9">Multi-pass membrane protein</topology>
    </subcellularLocation>
</comment>
<evidence type="ECO:0000259" key="11">
    <source>
        <dbReference type="Pfam" id="PF02355"/>
    </source>
</evidence>
<keyword evidence="5 9" id="KW-0653">Protein transport</keyword>
<dbReference type="InterPro" id="IPR022645">
    <property type="entry name" value="SecD/SecF_bac"/>
</dbReference>
<evidence type="ECO:0000256" key="1">
    <source>
        <dbReference type="ARBA" id="ARBA00004651"/>
    </source>
</evidence>
<dbReference type="NCBIfam" id="TIGR00966">
    <property type="entry name" value="transloc_SecF"/>
    <property type="match status" value="1"/>
</dbReference>
<dbReference type="SUPFAM" id="SSF82866">
    <property type="entry name" value="Multidrug efflux transporter AcrB transmembrane domain"/>
    <property type="match status" value="1"/>
</dbReference>
<comment type="subunit">
    <text evidence="9">Forms a complex with SecD. Part of the essential Sec protein translocation apparatus which comprises SecA, SecYEG and auxiliary proteins SecDF. Other proteins may also be involved.</text>
</comment>
<keyword evidence="8 9" id="KW-0472">Membrane</keyword>
<evidence type="ECO:0000256" key="8">
    <source>
        <dbReference type="ARBA" id="ARBA00023136"/>
    </source>
</evidence>
<feature type="domain" description="Protein export membrane protein SecD/SecF C-terminal" evidence="11">
    <location>
        <begin position="162"/>
        <end position="345"/>
    </location>
</feature>
<dbReference type="InterPro" id="IPR055344">
    <property type="entry name" value="SecD_SecF_C_bact"/>
</dbReference>
<accession>A0ABV8DUH6</accession>
<feature type="region of interest" description="Disordered" evidence="10">
    <location>
        <begin position="368"/>
        <end position="413"/>
    </location>
</feature>
<feature type="transmembrane region" description="Helical" evidence="9">
    <location>
        <begin position="182"/>
        <end position="199"/>
    </location>
</feature>
<dbReference type="PRINTS" id="PR01755">
    <property type="entry name" value="SECFTRNLCASE"/>
</dbReference>
<dbReference type="HAMAP" id="MF_01464_B">
    <property type="entry name" value="SecF_B"/>
    <property type="match status" value="1"/>
</dbReference>
<dbReference type="PANTHER" id="PTHR30081">
    <property type="entry name" value="PROTEIN-EXPORT MEMBRANE PROTEIN SEC"/>
    <property type="match status" value="1"/>
</dbReference>
<keyword evidence="3 9" id="KW-1003">Cell membrane</keyword>
<feature type="transmembrane region" description="Helical" evidence="9">
    <location>
        <begin position="318"/>
        <end position="341"/>
    </location>
</feature>
<sequence>MTNNDTDRASGYSLENGTNATEVTDVFTPVQRAHARGFFSRLYTGTGAIDVIGNRRRWYLISAVIVLIALASMAIRGFNFGIDFEGGSQIQFPAGSATTEQVEQTYSGALGFDPESVQTVGTGGSATVLIRSEALDATQVDRLSAAIYERFQPQDSDGSPSRASISVSDVSETWGGQITRKALIALAVFLVVVSTYIAIRFERDMALAALAALVFDVAVTAGVYSLVGFEVTPATVIGILTILGFSLYDSVVVFDKVEENTRGILHLNRRTYGEQANLAVNQTLMRSINTALIGMLPIVGLMVIAVWLLGVGTLKDLALVQLVGLLVGTYSSIFFATPLLVSLKERWGPVAAHTRKVQAKRAAAAAERVGAAAERRAGTATARSAQEAEPRRARGAGQGPRAGSRPSGKRSRR</sequence>
<dbReference type="PANTHER" id="PTHR30081:SF8">
    <property type="entry name" value="PROTEIN TRANSLOCASE SUBUNIT SECF"/>
    <property type="match status" value="1"/>
</dbReference>
<evidence type="ECO:0000256" key="3">
    <source>
        <dbReference type="ARBA" id="ARBA00022475"/>
    </source>
</evidence>
<evidence type="ECO:0000313" key="13">
    <source>
        <dbReference type="Proteomes" id="UP001595696"/>
    </source>
</evidence>
<dbReference type="InterPro" id="IPR022646">
    <property type="entry name" value="SecD/SecF_CS"/>
</dbReference>
<organism evidence="12 13">
    <name type="scientific">Nocardia jiangsuensis</name>
    <dbReference type="NCBI Taxonomy" id="1691563"/>
    <lineage>
        <taxon>Bacteria</taxon>
        <taxon>Bacillati</taxon>
        <taxon>Actinomycetota</taxon>
        <taxon>Actinomycetes</taxon>
        <taxon>Mycobacteriales</taxon>
        <taxon>Nocardiaceae</taxon>
        <taxon>Nocardia</taxon>
    </lineage>
</organism>
<evidence type="ECO:0000256" key="6">
    <source>
        <dbReference type="ARBA" id="ARBA00022989"/>
    </source>
</evidence>
<name>A0ABV8DUH6_9NOCA</name>
<keyword evidence="4 9" id="KW-0812">Transmembrane</keyword>
<keyword evidence="6 9" id="KW-1133">Transmembrane helix</keyword>
<evidence type="ECO:0000256" key="10">
    <source>
        <dbReference type="SAM" id="MobiDB-lite"/>
    </source>
</evidence>
<dbReference type="NCBIfam" id="TIGR00916">
    <property type="entry name" value="2A0604s01"/>
    <property type="match status" value="1"/>
</dbReference>
<evidence type="ECO:0000256" key="5">
    <source>
        <dbReference type="ARBA" id="ARBA00022927"/>
    </source>
</evidence>
<dbReference type="EMBL" id="JBHSAX010000013">
    <property type="protein sequence ID" value="MFC3963022.1"/>
    <property type="molecule type" value="Genomic_DNA"/>
</dbReference>
<dbReference type="Gene3D" id="1.20.1640.10">
    <property type="entry name" value="Multidrug efflux transporter AcrB transmembrane domain"/>
    <property type="match status" value="1"/>
</dbReference>
<comment type="function">
    <text evidence="9">Part of the Sec protein translocase complex. Interacts with the SecYEG preprotein conducting channel. SecDF uses the proton motive force (PMF) to complete protein translocation after the ATP-dependent function of SecA.</text>
</comment>
<evidence type="ECO:0000256" key="2">
    <source>
        <dbReference type="ARBA" id="ARBA00022448"/>
    </source>
</evidence>
<comment type="caution">
    <text evidence="12">The sequence shown here is derived from an EMBL/GenBank/DDBJ whole genome shotgun (WGS) entry which is preliminary data.</text>
</comment>
<dbReference type="RefSeq" id="WP_378612884.1">
    <property type="nucleotide sequence ID" value="NZ_JBHSAX010000013.1"/>
</dbReference>